<feature type="domain" description="PTS EIIC type-1" evidence="10">
    <location>
        <begin position="1"/>
        <end position="157"/>
    </location>
</feature>
<evidence type="ECO:0000256" key="5">
    <source>
        <dbReference type="ARBA" id="ARBA00022683"/>
    </source>
</evidence>
<keyword evidence="12" id="KW-1185">Reference proteome</keyword>
<keyword evidence="6 9" id="KW-0812">Transmembrane</keyword>
<evidence type="ECO:0000256" key="2">
    <source>
        <dbReference type="ARBA" id="ARBA00022448"/>
    </source>
</evidence>
<reference evidence="11" key="1">
    <citation type="submission" date="2022-08" db="EMBL/GenBank/DDBJ databases">
        <title>Alicyclobacillus dauci DSM2870, complete genome.</title>
        <authorList>
            <person name="Wang Q."/>
            <person name="Cai R."/>
            <person name="Wang Z."/>
        </authorList>
    </citation>
    <scope>NUCLEOTIDE SEQUENCE</scope>
    <source>
        <strain evidence="11">DSM 28700</strain>
    </source>
</reference>
<keyword evidence="7 9" id="KW-1133">Transmembrane helix</keyword>
<evidence type="ECO:0000259" key="10">
    <source>
        <dbReference type="PROSITE" id="PS51103"/>
    </source>
</evidence>
<dbReference type="RefSeq" id="WP_268043369.1">
    <property type="nucleotide sequence ID" value="NZ_CP104064.1"/>
</dbReference>
<keyword evidence="8 9" id="KW-0472">Membrane</keyword>
<keyword evidence="4" id="KW-0762">Sugar transport</keyword>
<evidence type="ECO:0000256" key="8">
    <source>
        <dbReference type="ARBA" id="ARBA00023136"/>
    </source>
</evidence>
<protein>
    <submittedName>
        <fullName evidence="11">PTS transporter subunit EIIC</fullName>
    </submittedName>
</protein>
<dbReference type="Proteomes" id="UP001164803">
    <property type="component" value="Chromosome"/>
</dbReference>
<accession>A0ABY6Z027</accession>
<comment type="subcellular location">
    <subcellularLocation>
        <location evidence="1">Cell membrane</location>
        <topology evidence="1">Multi-pass membrane protein</topology>
    </subcellularLocation>
</comment>
<feature type="transmembrane region" description="Helical" evidence="9">
    <location>
        <begin position="7"/>
        <end position="28"/>
    </location>
</feature>
<dbReference type="PROSITE" id="PS51103">
    <property type="entry name" value="PTS_EIIC_TYPE_1"/>
    <property type="match status" value="1"/>
</dbReference>
<proteinExistence type="predicted"/>
<organism evidence="11 12">
    <name type="scientific">Alicyclobacillus dauci</name>
    <dbReference type="NCBI Taxonomy" id="1475485"/>
    <lineage>
        <taxon>Bacteria</taxon>
        <taxon>Bacillati</taxon>
        <taxon>Bacillota</taxon>
        <taxon>Bacilli</taxon>
        <taxon>Bacillales</taxon>
        <taxon>Alicyclobacillaceae</taxon>
        <taxon>Alicyclobacillus</taxon>
    </lineage>
</organism>
<evidence type="ECO:0000256" key="6">
    <source>
        <dbReference type="ARBA" id="ARBA00022692"/>
    </source>
</evidence>
<feature type="transmembrane region" description="Helical" evidence="9">
    <location>
        <begin position="40"/>
        <end position="61"/>
    </location>
</feature>
<feature type="transmembrane region" description="Helical" evidence="9">
    <location>
        <begin position="97"/>
        <end position="115"/>
    </location>
</feature>
<evidence type="ECO:0000256" key="7">
    <source>
        <dbReference type="ARBA" id="ARBA00022989"/>
    </source>
</evidence>
<evidence type="ECO:0000313" key="12">
    <source>
        <dbReference type="Proteomes" id="UP001164803"/>
    </source>
</evidence>
<name>A0ABY6Z027_9BACL</name>
<evidence type="ECO:0000256" key="4">
    <source>
        <dbReference type="ARBA" id="ARBA00022597"/>
    </source>
</evidence>
<dbReference type="InterPro" id="IPR003352">
    <property type="entry name" value="PTS_EIIC"/>
</dbReference>
<dbReference type="Pfam" id="PF02378">
    <property type="entry name" value="PTS_EIIC"/>
    <property type="match status" value="1"/>
</dbReference>
<keyword evidence="5" id="KW-0598">Phosphotransferase system</keyword>
<evidence type="ECO:0000313" key="11">
    <source>
        <dbReference type="EMBL" id="WAH36067.1"/>
    </source>
</evidence>
<evidence type="ECO:0000256" key="1">
    <source>
        <dbReference type="ARBA" id="ARBA00004651"/>
    </source>
</evidence>
<dbReference type="EMBL" id="CP104064">
    <property type="protein sequence ID" value="WAH36067.1"/>
    <property type="molecule type" value="Genomic_DNA"/>
</dbReference>
<keyword evidence="3" id="KW-1003">Cell membrane</keyword>
<evidence type="ECO:0000256" key="3">
    <source>
        <dbReference type="ARBA" id="ARBA00022475"/>
    </source>
</evidence>
<keyword evidence="2" id="KW-0813">Transport</keyword>
<evidence type="ECO:0000256" key="9">
    <source>
        <dbReference type="SAM" id="Phobius"/>
    </source>
</evidence>
<dbReference type="PANTHER" id="PTHR30009">
    <property type="entry name" value="CYTOCHROME C-TYPE SYNTHESIS PROTEIN AND PTS TRANSMEMBRANE COMPONENT"/>
    <property type="match status" value="1"/>
</dbReference>
<feature type="transmembrane region" description="Helical" evidence="9">
    <location>
        <begin position="135"/>
        <end position="155"/>
    </location>
</feature>
<dbReference type="PANTHER" id="PTHR30009:SF4">
    <property type="entry name" value="PTS SYSTEM N-ACETYLGLUCOSAMINE-SPECIFIC EIICBA COMPONENT"/>
    <property type="match status" value="1"/>
</dbReference>
<dbReference type="InterPro" id="IPR050429">
    <property type="entry name" value="PTS_Glucose_EIICBA"/>
</dbReference>
<sequence length="157" mass="16388">MQEKLGLGKVVGLLAVVFAIGGILYWIGDPTVTNLHFIQAVGYAVLSNYAIILAVGISIGLAKENQGAAGLAAFLGYEVIVQGTKSISSSIDIGDKGSIVLVAGLIAGVLAGYMYNRYHKTKLPAVLAFFGGRRFVPIVTAGACLLIAFVLGHVWHS</sequence>
<dbReference type="InterPro" id="IPR013013">
    <property type="entry name" value="PTS_EIIC_1"/>
</dbReference>
<gene>
    <name evidence="11" type="ORF">NZD86_17690</name>
</gene>